<accession>A0ACC0MJT6</accession>
<name>A0ACC0MJT6_RHOML</name>
<sequence length="229" mass="25251">MFINYLCEYSNLSRIDPSMADLSLPHSMGNTVIGVTYCGGVVLSADSCTSTGMYVANRASDKMITQLADNVKLCGSGSAADSLKCFRLCALPSPKPWAAVYVEGRHDQRRCREIRGEAVSLAIGRDSAGGGIVQTVILNSEGVTRNLYHGDSLPPRREELEPQDSLLAIYCHPHAVAPEFKFSSDKIMQEIFVRNKKSNGRRERISITNLFLIDFFSGIPQCIEIQTWP</sequence>
<organism evidence="1 2">
    <name type="scientific">Rhododendron molle</name>
    <name type="common">Chinese azalea</name>
    <name type="synonym">Azalea mollis</name>
    <dbReference type="NCBI Taxonomy" id="49168"/>
    <lineage>
        <taxon>Eukaryota</taxon>
        <taxon>Viridiplantae</taxon>
        <taxon>Streptophyta</taxon>
        <taxon>Embryophyta</taxon>
        <taxon>Tracheophyta</taxon>
        <taxon>Spermatophyta</taxon>
        <taxon>Magnoliopsida</taxon>
        <taxon>eudicotyledons</taxon>
        <taxon>Gunneridae</taxon>
        <taxon>Pentapetalae</taxon>
        <taxon>asterids</taxon>
        <taxon>Ericales</taxon>
        <taxon>Ericaceae</taxon>
        <taxon>Ericoideae</taxon>
        <taxon>Rhodoreae</taxon>
        <taxon>Rhododendron</taxon>
    </lineage>
</organism>
<evidence type="ECO:0000313" key="2">
    <source>
        <dbReference type="Proteomes" id="UP001062846"/>
    </source>
</evidence>
<keyword evidence="2" id="KW-1185">Reference proteome</keyword>
<dbReference type="Proteomes" id="UP001062846">
    <property type="component" value="Chromosome 8"/>
</dbReference>
<comment type="caution">
    <text evidence="1">The sequence shown here is derived from an EMBL/GenBank/DDBJ whole genome shotgun (WGS) entry which is preliminary data.</text>
</comment>
<evidence type="ECO:0000313" key="1">
    <source>
        <dbReference type="EMBL" id="KAI8540834.1"/>
    </source>
</evidence>
<protein>
    <submittedName>
        <fullName evidence="1">Uncharacterized protein</fullName>
    </submittedName>
</protein>
<reference evidence="1" key="1">
    <citation type="submission" date="2022-02" db="EMBL/GenBank/DDBJ databases">
        <title>Plant Genome Project.</title>
        <authorList>
            <person name="Zhang R.-G."/>
        </authorList>
    </citation>
    <scope>NUCLEOTIDE SEQUENCE</scope>
    <source>
        <strain evidence="1">AT1</strain>
    </source>
</reference>
<dbReference type="EMBL" id="CM046395">
    <property type="protein sequence ID" value="KAI8540834.1"/>
    <property type="molecule type" value="Genomic_DNA"/>
</dbReference>
<proteinExistence type="predicted"/>
<gene>
    <name evidence="1" type="ORF">RHMOL_Rhmol08G0015600</name>
</gene>